<name>A0A482PQ20_CITRO</name>
<dbReference type="EMBL" id="CP038008">
    <property type="protein sequence ID" value="QBY29770.1"/>
    <property type="molecule type" value="Genomic_DNA"/>
</dbReference>
<dbReference type="SUPFAM" id="SSF53448">
    <property type="entry name" value="Nucleotide-diphospho-sugar transferases"/>
    <property type="match status" value="1"/>
</dbReference>
<dbReference type="AlphaFoldDB" id="A0A482PQ20"/>
<feature type="domain" description="MobA-like NTP transferase" evidence="2">
    <location>
        <begin position="9"/>
        <end position="163"/>
    </location>
</feature>
<dbReference type="PANTHER" id="PTHR43777:SF1">
    <property type="entry name" value="MOLYBDENUM COFACTOR CYTIDYLYLTRANSFERASE"/>
    <property type="match status" value="1"/>
</dbReference>
<dbReference type="PANTHER" id="PTHR43777">
    <property type="entry name" value="MOLYBDENUM COFACTOR CYTIDYLYLTRANSFERASE"/>
    <property type="match status" value="1"/>
</dbReference>
<dbReference type="GO" id="GO:0016779">
    <property type="term" value="F:nucleotidyltransferase activity"/>
    <property type="evidence" value="ECO:0007669"/>
    <property type="project" value="UniProtKB-KW"/>
</dbReference>
<sequence length="198" mass="21926">MEKIIMKECVMLAAGLSSRMGKWKMMLPWNEGTILDSALDSALAFCDRVVLVTGFRGDELAAYYADHPAIEVVFNPDYPSGMFSSIRCGVSHVRAPYFFLALGDMPEVTPAVYRALWACKAQDSCCIPVYGRGKGHPVLFAERAIALIRDAADDVTLREITGQMPILRVPVSEQGVHWDVDTPLQYQQIAGRRLTAKV</sequence>
<proteinExistence type="predicted"/>
<dbReference type="Gene3D" id="3.90.550.10">
    <property type="entry name" value="Spore Coat Polysaccharide Biosynthesis Protein SpsA, Chain A"/>
    <property type="match status" value="1"/>
</dbReference>
<dbReference type="CDD" id="cd04182">
    <property type="entry name" value="GT_2_like_f"/>
    <property type="match status" value="1"/>
</dbReference>
<keyword evidence="3" id="KW-0808">Transferase</keyword>
<organism evidence="3">
    <name type="scientific">Citrobacter rodentium</name>
    <dbReference type="NCBI Taxonomy" id="67825"/>
    <lineage>
        <taxon>Bacteria</taxon>
        <taxon>Pseudomonadati</taxon>
        <taxon>Pseudomonadota</taxon>
        <taxon>Gammaproteobacteria</taxon>
        <taxon>Enterobacterales</taxon>
        <taxon>Enterobacteriaceae</taxon>
        <taxon>Citrobacter</taxon>
    </lineage>
</organism>
<evidence type="ECO:0000313" key="3">
    <source>
        <dbReference type="EMBL" id="QBY29770.1"/>
    </source>
</evidence>
<dbReference type="Pfam" id="PF12804">
    <property type="entry name" value="NTP_transf_3"/>
    <property type="match status" value="1"/>
</dbReference>
<evidence type="ECO:0000259" key="2">
    <source>
        <dbReference type="Pfam" id="PF12804"/>
    </source>
</evidence>
<keyword evidence="1" id="KW-0460">Magnesium</keyword>
<dbReference type="InterPro" id="IPR025877">
    <property type="entry name" value="MobA-like_NTP_Trfase"/>
</dbReference>
<accession>A0A482PQ20</accession>
<dbReference type="RefSeq" id="WP_042623306.1">
    <property type="nucleotide sequence ID" value="NZ_CAJTBI010000035.1"/>
</dbReference>
<gene>
    <name evidence="3" type="ORF">E2R62_13575</name>
</gene>
<keyword evidence="3" id="KW-0548">Nucleotidyltransferase</keyword>
<evidence type="ECO:0000256" key="1">
    <source>
        <dbReference type="ARBA" id="ARBA00022842"/>
    </source>
</evidence>
<reference evidence="3" key="1">
    <citation type="submission" date="2019-03" db="EMBL/GenBank/DDBJ databases">
        <title>Complete genome sequence of enteropathogenic Citrobacter rodentium strain DBS100.</title>
        <authorList>
            <person name="Popov G."/>
            <person name="Fiebig A."/>
            <person name="Shideler S."/>
            <person name="Coombes B."/>
            <person name="Savchenko A."/>
        </authorList>
    </citation>
    <scope>NUCLEOTIDE SEQUENCE</scope>
    <source>
        <strain evidence="3">DBS100</strain>
    </source>
</reference>
<dbReference type="InterPro" id="IPR029044">
    <property type="entry name" value="Nucleotide-diphossugar_trans"/>
</dbReference>
<protein>
    <submittedName>
        <fullName evidence="3">CTP--molybdopterin cytidylyltransferase</fullName>
    </submittedName>
</protein>